<evidence type="ECO:0000313" key="2">
    <source>
        <dbReference type="Proteomes" id="UP000815325"/>
    </source>
</evidence>
<comment type="caution">
    <text evidence="1">The sequence shown here is derived from an EMBL/GenBank/DDBJ whole genome shotgun (WGS) entry which is preliminary data.</text>
</comment>
<protein>
    <submittedName>
        <fullName evidence="1">Uncharacterized protein</fullName>
    </submittedName>
</protein>
<evidence type="ECO:0000313" key="1">
    <source>
        <dbReference type="EMBL" id="KAF5831415.1"/>
    </source>
</evidence>
<organism evidence="1 2">
    <name type="scientific">Dunaliella salina</name>
    <name type="common">Green alga</name>
    <name type="synonym">Protococcus salinus</name>
    <dbReference type="NCBI Taxonomy" id="3046"/>
    <lineage>
        <taxon>Eukaryota</taxon>
        <taxon>Viridiplantae</taxon>
        <taxon>Chlorophyta</taxon>
        <taxon>core chlorophytes</taxon>
        <taxon>Chlorophyceae</taxon>
        <taxon>CS clade</taxon>
        <taxon>Chlamydomonadales</taxon>
        <taxon>Dunaliellaceae</taxon>
        <taxon>Dunaliella</taxon>
    </lineage>
</organism>
<gene>
    <name evidence="1" type="ORF">DUNSADRAFT_13150</name>
</gene>
<accession>A0ABQ7G9Z0</accession>
<proteinExistence type="predicted"/>
<name>A0ABQ7G9Z0_DUNSA</name>
<sequence>MVALADPKAAGAAAVAIAKLAGGDFAADSAMAASAAAATMAATNSKASGADKSIKGDVAGTHLVLKNPVVGQLLARRMNFSLKLDEERLAALLASNPQAAHDGKLLGLLMACYGGLFSTALDVGQSSVDLNVPVAPEQMQLIECIPFNVSAAPDPMHLPLLVQRISSKTLAPDQMHLLLLISRICCS</sequence>
<keyword evidence="2" id="KW-1185">Reference proteome</keyword>
<reference evidence="1" key="1">
    <citation type="submission" date="2017-08" db="EMBL/GenBank/DDBJ databases">
        <authorList>
            <person name="Polle J.E."/>
            <person name="Barry K."/>
            <person name="Cushman J."/>
            <person name="Schmutz J."/>
            <person name="Tran D."/>
            <person name="Hathwaick L.T."/>
            <person name="Yim W.C."/>
            <person name="Jenkins J."/>
            <person name="Mckie-Krisberg Z.M."/>
            <person name="Prochnik S."/>
            <person name="Lindquist E."/>
            <person name="Dockter R.B."/>
            <person name="Adam C."/>
            <person name="Molina H."/>
            <person name="Bunkerborg J."/>
            <person name="Jin E."/>
            <person name="Buchheim M."/>
            <person name="Magnuson J."/>
        </authorList>
    </citation>
    <scope>NUCLEOTIDE SEQUENCE</scope>
    <source>
        <strain evidence="1">CCAP 19/18</strain>
    </source>
</reference>
<dbReference type="EMBL" id="MU069950">
    <property type="protein sequence ID" value="KAF5831415.1"/>
    <property type="molecule type" value="Genomic_DNA"/>
</dbReference>
<dbReference type="Proteomes" id="UP000815325">
    <property type="component" value="Unassembled WGS sequence"/>
</dbReference>